<dbReference type="AlphaFoldDB" id="A0A1G9KWG5"/>
<accession>A0A1G9KWG5</accession>
<keyword evidence="2" id="KW-1133">Transmembrane helix</keyword>
<proteinExistence type="predicted"/>
<name>A0A1G9KWG5_9GAMM</name>
<evidence type="ECO:0000256" key="2">
    <source>
        <dbReference type="SAM" id="Phobius"/>
    </source>
</evidence>
<keyword evidence="2" id="KW-0472">Membrane</keyword>
<evidence type="ECO:0000313" key="4">
    <source>
        <dbReference type="Proteomes" id="UP000199107"/>
    </source>
</evidence>
<dbReference type="OrthoDB" id="6126039at2"/>
<dbReference type="Proteomes" id="UP000199107">
    <property type="component" value="Unassembled WGS sequence"/>
</dbReference>
<reference evidence="4" key="1">
    <citation type="submission" date="2016-10" db="EMBL/GenBank/DDBJ databases">
        <authorList>
            <person name="Varghese N."/>
            <person name="Submissions S."/>
        </authorList>
    </citation>
    <scope>NUCLEOTIDE SEQUENCE [LARGE SCALE GENOMIC DNA]</scope>
    <source>
        <strain evidence="4">AAP</strain>
    </source>
</reference>
<keyword evidence="4" id="KW-1185">Reference proteome</keyword>
<organism evidence="3 4">
    <name type="scientific">Franzmannia pantelleriensis</name>
    <dbReference type="NCBI Taxonomy" id="48727"/>
    <lineage>
        <taxon>Bacteria</taxon>
        <taxon>Pseudomonadati</taxon>
        <taxon>Pseudomonadota</taxon>
        <taxon>Gammaproteobacteria</taxon>
        <taxon>Oceanospirillales</taxon>
        <taxon>Halomonadaceae</taxon>
        <taxon>Franzmannia</taxon>
    </lineage>
</organism>
<protein>
    <submittedName>
        <fullName evidence="3">Uncharacterized protein</fullName>
    </submittedName>
</protein>
<dbReference type="EMBL" id="FNGH01000005">
    <property type="protein sequence ID" value="SDL53969.1"/>
    <property type="molecule type" value="Genomic_DNA"/>
</dbReference>
<feature type="region of interest" description="Disordered" evidence="1">
    <location>
        <begin position="645"/>
        <end position="671"/>
    </location>
</feature>
<feature type="transmembrane region" description="Helical" evidence="2">
    <location>
        <begin position="77"/>
        <end position="96"/>
    </location>
</feature>
<feature type="compositionally biased region" description="Polar residues" evidence="1">
    <location>
        <begin position="645"/>
        <end position="658"/>
    </location>
</feature>
<dbReference type="STRING" id="48727.SAMN05192555_10576"/>
<sequence>MTNPFGKGLPAWLLILFALNLLYLAYELAFNSRLVDAAVASLTRSEVLALELEGRILSGIGLCLLLLRLIKVQDRPLLRNLIVISLAIGIGFPLMYQGQRILVDTLVDRTSAEQRMDAQHLLLLKRGLASNALQLDGIPFDDADLESAHTRSFLSVLGLMTFVSPEFIDSLKNEADRIIDQVITNEATRDLPESYEKYRQLQISMQQTWADYEQVSDEYWQAQSALMQEAEDQWYELQSNLMDQWQVLSDDRDEHAFTRQVLTLQRSLTTYFQARERCDNGRFRDECIIRVEDIYREEVTSNLGNYVAPHDWCHEPELVTTTVQRRGRFVTERQEVQRCHGLEFDHLADKLTAVTQQAMSYEQFLASDAVGERIREELYAEGLSLPDSWRPDDRATFLDIAVAEPMRALGLQADEAMQAQLGSTLPLDLDAKDFLASPPVQDQLHKALRPQDPNLLISLNLDPEAFRDAIIMPHYRALADQERARLYADAQALANGEVREEEGKQYVRALIVPPIAMGFSLFFALVNAIGLAASLPPLLGYQRRWLPPAIKASGLVLVLALPMANSSAVVKTDTYRYFADEAERAFSPLGGLFATWVINTEPVIYPIGRMMTFFAPPLVTVTTSQVAEDQAQAEAQAPIIQTSPEPTVLPQASSQPALNQPVADREPDQRKASRITHLDVTRPLFDQVQAAKAHDQHAVMVDLQMLSDRHWAIHRAPIISGQGTCLTNFQRAMDLSRVDSLQWRGARHASCGSEALAHRPVAIPTAREFARQFQRSAADLSLWAHFQPTLHGEVNCHAVRSEADALAELLGSQRFTAAVSRPEMLSCFTQHGRDYSLAYFGPEHGSAESDDSSLRHLTLADARRLRERARGEAYREHVTQLSTSLLAPALELLEPEDAIVVHHQHGSEAIRQALKAFAGRHGVFGPAGGLQDDTQNHITVTRD</sequence>
<evidence type="ECO:0000313" key="3">
    <source>
        <dbReference type="EMBL" id="SDL53969.1"/>
    </source>
</evidence>
<keyword evidence="2" id="KW-0812">Transmembrane</keyword>
<evidence type="ECO:0000256" key="1">
    <source>
        <dbReference type="SAM" id="MobiDB-lite"/>
    </source>
</evidence>
<gene>
    <name evidence="3" type="ORF">SAMN05192555_10576</name>
</gene>
<dbReference type="RefSeq" id="WP_089657925.1">
    <property type="nucleotide sequence ID" value="NZ_FNGH01000005.1"/>
</dbReference>